<dbReference type="EMBL" id="LAVV01008294">
    <property type="protein sequence ID" value="KNZ53188.1"/>
    <property type="molecule type" value="Genomic_DNA"/>
</dbReference>
<feature type="compositionally biased region" description="Basic residues" evidence="1">
    <location>
        <begin position="143"/>
        <end position="162"/>
    </location>
</feature>
<feature type="region of interest" description="Disordered" evidence="1">
    <location>
        <begin position="142"/>
        <end position="167"/>
    </location>
</feature>
<evidence type="ECO:0000256" key="1">
    <source>
        <dbReference type="SAM" id="MobiDB-lite"/>
    </source>
</evidence>
<dbReference type="Proteomes" id="UP000037035">
    <property type="component" value="Unassembled WGS sequence"/>
</dbReference>
<reference evidence="2 3" key="1">
    <citation type="submission" date="2015-08" db="EMBL/GenBank/DDBJ databases">
        <title>Next Generation Sequencing and Analysis of the Genome of Puccinia sorghi L Schw, the Causal Agent of Maize Common Rust.</title>
        <authorList>
            <person name="Rochi L."/>
            <person name="Burguener G."/>
            <person name="Darino M."/>
            <person name="Turjanski A."/>
            <person name="Kreff E."/>
            <person name="Dieguez M.J."/>
            <person name="Sacco F."/>
        </authorList>
    </citation>
    <scope>NUCLEOTIDE SEQUENCE [LARGE SCALE GENOMIC DNA]</scope>
    <source>
        <strain evidence="2 3">RO10H11247</strain>
    </source>
</reference>
<name>A0A0L6UXB8_9BASI</name>
<feature type="region of interest" description="Disordered" evidence="1">
    <location>
        <begin position="92"/>
        <end position="129"/>
    </location>
</feature>
<feature type="compositionally biased region" description="Acidic residues" evidence="1">
    <location>
        <begin position="92"/>
        <end position="102"/>
    </location>
</feature>
<organism evidence="2 3">
    <name type="scientific">Puccinia sorghi</name>
    <dbReference type="NCBI Taxonomy" id="27349"/>
    <lineage>
        <taxon>Eukaryota</taxon>
        <taxon>Fungi</taxon>
        <taxon>Dikarya</taxon>
        <taxon>Basidiomycota</taxon>
        <taxon>Pucciniomycotina</taxon>
        <taxon>Pucciniomycetes</taxon>
        <taxon>Pucciniales</taxon>
        <taxon>Pucciniaceae</taxon>
        <taxon>Puccinia</taxon>
    </lineage>
</organism>
<dbReference type="AlphaFoldDB" id="A0A0L6UXB8"/>
<sequence>MDHQHIHQLTRAKLARELFLPLSQKPCLRKLVLWSNLLSVSPTTALFDERIPEELEDRTLEAAEDPQCTASDELNSSREQAEYDWFEHLMEEMDDSDSESESSDGSPDFLVSQHSPPQPRGCSPNKRPCPFAHAAAEGLTRSTIRRRLLGRPAGPRRTRPRPRPREPSLLLGLPHWGFLCDRPTVPRAKVVEDDHLPSLVPIKTRYRFESLARLPALNPPSYKQPIRSTLVVPPLSGIDFRPYDFIIAATAQLDGRTVQVKYLVGRAVSATTILDHHCSQDLIDDQELGLKGELDYWEHSWSCLTPLHSHPHHPLKSLTIPLGPSRQQQQHTGLLVTRLQRVRFFNHPHRSDIGLPSGPSHPLPWKVFALKHV</sequence>
<gene>
    <name evidence="2" type="ORF">VP01_3312g3</name>
</gene>
<keyword evidence="3" id="KW-1185">Reference proteome</keyword>
<proteinExistence type="predicted"/>
<dbReference type="OrthoDB" id="2507761at2759"/>
<evidence type="ECO:0000313" key="2">
    <source>
        <dbReference type="EMBL" id="KNZ53188.1"/>
    </source>
</evidence>
<dbReference type="VEuPathDB" id="FungiDB:VP01_3312g3"/>
<accession>A0A0L6UXB8</accession>
<comment type="caution">
    <text evidence="2">The sequence shown here is derived from an EMBL/GenBank/DDBJ whole genome shotgun (WGS) entry which is preliminary data.</text>
</comment>
<evidence type="ECO:0000313" key="3">
    <source>
        <dbReference type="Proteomes" id="UP000037035"/>
    </source>
</evidence>
<protein>
    <submittedName>
        <fullName evidence="2">Uncharacterized protein</fullName>
    </submittedName>
</protein>